<dbReference type="AlphaFoldDB" id="A0A1L9Q2I7"/>
<evidence type="ECO:0000256" key="2">
    <source>
        <dbReference type="ARBA" id="ARBA00012513"/>
    </source>
</evidence>
<gene>
    <name evidence="15" type="ORF">ASPVEDRAFT_377028</name>
</gene>
<keyword evidence="10" id="KW-0072">Autophagy</keyword>
<evidence type="ECO:0000256" key="8">
    <source>
        <dbReference type="ARBA" id="ARBA00022777"/>
    </source>
</evidence>
<dbReference type="PANTHER" id="PTHR24348:SF22">
    <property type="entry name" value="NON-SPECIFIC SERINE_THREONINE PROTEIN KINASE"/>
    <property type="match status" value="1"/>
</dbReference>
<dbReference type="InterPro" id="IPR011009">
    <property type="entry name" value="Kinase-like_dom_sf"/>
</dbReference>
<evidence type="ECO:0000256" key="11">
    <source>
        <dbReference type="ARBA" id="ARBA00030237"/>
    </source>
</evidence>
<dbReference type="GeneID" id="63727064"/>
<evidence type="ECO:0000256" key="5">
    <source>
        <dbReference type="ARBA" id="ARBA00022527"/>
    </source>
</evidence>
<evidence type="ECO:0000313" key="15">
    <source>
        <dbReference type="EMBL" id="OJJ07936.1"/>
    </source>
</evidence>
<dbReference type="GO" id="GO:0005776">
    <property type="term" value="C:autophagosome"/>
    <property type="evidence" value="ECO:0007669"/>
    <property type="project" value="TreeGrafter"/>
</dbReference>
<keyword evidence="16" id="KW-1185">Reference proteome</keyword>
<dbReference type="GO" id="GO:0034045">
    <property type="term" value="C:phagophore assembly site membrane"/>
    <property type="evidence" value="ECO:0007669"/>
    <property type="project" value="UniProtKB-SubCell"/>
</dbReference>
<comment type="subcellular location">
    <subcellularLocation>
        <location evidence="1">Preautophagosomal structure membrane</location>
        <topology evidence="1">Peripheral membrane protein</topology>
    </subcellularLocation>
</comment>
<evidence type="ECO:0000256" key="3">
    <source>
        <dbReference type="ARBA" id="ARBA00018572"/>
    </source>
</evidence>
<reference evidence="16" key="1">
    <citation type="journal article" date="2017" name="Genome Biol.">
        <title>Comparative genomics reveals high biological diversity and specific adaptations in the industrially and medically important fungal genus Aspergillus.</title>
        <authorList>
            <person name="de Vries R.P."/>
            <person name="Riley R."/>
            <person name="Wiebenga A."/>
            <person name="Aguilar-Osorio G."/>
            <person name="Amillis S."/>
            <person name="Uchima C.A."/>
            <person name="Anderluh G."/>
            <person name="Asadollahi M."/>
            <person name="Askin M."/>
            <person name="Barry K."/>
            <person name="Battaglia E."/>
            <person name="Bayram O."/>
            <person name="Benocci T."/>
            <person name="Braus-Stromeyer S.A."/>
            <person name="Caldana C."/>
            <person name="Canovas D."/>
            <person name="Cerqueira G.C."/>
            <person name="Chen F."/>
            <person name="Chen W."/>
            <person name="Choi C."/>
            <person name="Clum A."/>
            <person name="Dos Santos R.A."/>
            <person name="Damasio A.R."/>
            <person name="Diallinas G."/>
            <person name="Emri T."/>
            <person name="Fekete E."/>
            <person name="Flipphi M."/>
            <person name="Freyberg S."/>
            <person name="Gallo A."/>
            <person name="Gournas C."/>
            <person name="Habgood R."/>
            <person name="Hainaut M."/>
            <person name="Harispe M.L."/>
            <person name="Henrissat B."/>
            <person name="Hilden K.S."/>
            <person name="Hope R."/>
            <person name="Hossain A."/>
            <person name="Karabika E."/>
            <person name="Karaffa L."/>
            <person name="Karanyi Z."/>
            <person name="Krasevec N."/>
            <person name="Kuo A."/>
            <person name="Kusch H."/>
            <person name="LaButti K."/>
            <person name="Lagendijk E.L."/>
            <person name="Lapidus A."/>
            <person name="Levasseur A."/>
            <person name="Lindquist E."/>
            <person name="Lipzen A."/>
            <person name="Logrieco A.F."/>
            <person name="MacCabe A."/>
            <person name="Maekelae M.R."/>
            <person name="Malavazi I."/>
            <person name="Melin P."/>
            <person name="Meyer V."/>
            <person name="Mielnichuk N."/>
            <person name="Miskei M."/>
            <person name="Molnar A.P."/>
            <person name="Mule G."/>
            <person name="Ngan C.Y."/>
            <person name="Orejas M."/>
            <person name="Orosz E."/>
            <person name="Ouedraogo J.P."/>
            <person name="Overkamp K.M."/>
            <person name="Park H.-S."/>
            <person name="Perrone G."/>
            <person name="Piumi F."/>
            <person name="Punt P.J."/>
            <person name="Ram A.F."/>
            <person name="Ramon A."/>
            <person name="Rauscher S."/>
            <person name="Record E."/>
            <person name="Riano-Pachon D.M."/>
            <person name="Robert V."/>
            <person name="Roehrig J."/>
            <person name="Ruller R."/>
            <person name="Salamov A."/>
            <person name="Salih N.S."/>
            <person name="Samson R.A."/>
            <person name="Sandor E."/>
            <person name="Sanguinetti M."/>
            <person name="Schuetze T."/>
            <person name="Sepcic K."/>
            <person name="Shelest E."/>
            <person name="Sherlock G."/>
            <person name="Sophianopoulou V."/>
            <person name="Squina F.M."/>
            <person name="Sun H."/>
            <person name="Susca A."/>
            <person name="Todd R.B."/>
            <person name="Tsang A."/>
            <person name="Unkles S.E."/>
            <person name="van de Wiele N."/>
            <person name="van Rossen-Uffink D."/>
            <person name="Oliveira J.V."/>
            <person name="Vesth T.C."/>
            <person name="Visser J."/>
            <person name="Yu J.-H."/>
            <person name="Zhou M."/>
            <person name="Andersen M.R."/>
            <person name="Archer D.B."/>
            <person name="Baker S.E."/>
            <person name="Benoit I."/>
            <person name="Brakhage A.A."/>
            <person name="Braus G.H."/>
            <person name="Fischer R."/>
            <person name="Frisvad J.C."/>
            <person name="Goldman G.H."/>
            <person name="Houbraken J."/>
            <person name="Oakley B."/>
            <person name="Pocsi I."/>
            <person name="Scazzocchio C."/>
            <person name="Seiboth B."/>
            <person name="vanKuyk P.A."/>
            <person name="Wortman J."/>
            <person name="Dyer P.S."/>
            <person name="Grigoriev I.V."/>
        </authorList>
    </citation>
    <scope>NUCLEOTIDE SEQUENCE [LARGE SCALE GENOMIC DNA]</scope>
    <source>
        <strain evidence="16">CBS 583.65</strain>
    </source>
</reference>
<dbReference type="Pfam" id="PF00069">
    <property type="entry name" value="Pkinase"/>
    <property type="match status" value="1"/>
</dbReference>
<evidence type="ECO:0000256" key="6">
    <source>
        <dbReference type="ARBA" id="ARBA00022679"/>
    </source>
</evidence>
<dbReference type="OrthoDB" id="626167at2759"/>
<dbReference type="InterPro" id="IPR008271">
    <property type="entry name" value="Ser/Thr_kinase_AS"/>
</dbReference>
<evidence type="ECO:0000313" key="16">
    <source>
        <dbReference type="Proteomes" id="UP000184073"/>
    </source>
</evidence>
<dbReference type="RefSeq" id="XP_040673698.1">
    <property type="nucleotide sequence ID" value="XM_040811553.1"/>
</dbReference>
<dbReference type="GO" id="GO:0005829">
    <property type="term" value="C:cytosol"/>
    <property type="evidence" value="ECO:0007669"/>
    <property type="project" value="TreeGrafter"/>
</dbReference>
<dbReference type="VEuPathDB" id="FungiDB:ASPVEDRAFT_377028"/>
<dbReference type="PROSITE" id="PS00108">
    <property type="entry name" value="PROTEIN_KINASE_ST"/>
    <property type="match status" value="1"/>
</dbReference>
<dbReference type="GO" id="GO:0004674">
    <property type="term" value="F:protein serine/threonine kinase activity"/>
    <property type="evidence" value="ECO:0007669"/>
    <property type="project" value="UniProtKB-KW"/>
</dbReference>
<organism evidence="15 16">
    <name type="scientific">Aspergillus versicolor CBS 583.65</name>
    <dbReference type="NCBI Taxonomy" id="1036611"/>
    <lineage>
        <taxon>Eukaryota</taxon>
        <taxon>Fungi</taxon>
        <taxon>Dikarya</taxon>
        <taxon>Ascomycota</taxon>
        <taxon>Pezizomycotina</taxon>
        <taxon>Eurotiomycetes</taxon>
        <taxon>Eurotiomycetidae</taxon>
        <taxon>Eurotiales</taxon>
        <taxon>Aspergillaceae</taxon>
        <taxon>Aspergillus</taxon>
        <taxon>Aspergillus subgen. Nidulantes</taxon>
    </lineage>
</organism>
<evidence type="ECO:0000259" key="14">
    <source>
        <dbReference type="PROSITE" id="PS50011"/>
    </source>
</evidence>
<dbReference type="PANTHER" id="PTHR24348">
    <property type="entry name" value="SERINE/THREONINE-PROTEIN KINASE UNC-51-RELATED"/>
    <property type="match status" value="1"/>
</dbReference>
<keyword evidence="8" id="KW-0418">Kinase</keyword>
<sequence>MIENLGSLLTAVQSMKLKQFPADRIEEIRTVGVGETFSVCESKFDGNVIAVKRIRFHEDMANANRTAFQRRLQAVLREINIMHHPPLAHHPNIVSLLGYGWVFEEQRLLPFITVELARGGSLRNHLKEAERSFKAKQIVAGDIAAGLMALHKSGIVHGDLKIDNVLVVPSLDRPSGAVAKVSDFGHSIILSPESEATAHYFGTEL</sequence>
<dbReference type="Gene3D" id="1.10.510.10">
    <property type="entry name" value="Transferase(Phosphotransferase) domain 1"/>
    <property type="match status" value="1"/>
</dbReference>
<dbReference type="GO" id="GO:0000045">
    <property type="term" value="P:autophagosome assembly"/>
    <property type="evidence" value="ECO:0007669"/>
    <property type="project" value="TreeGrafter"/>
</dbReference>
<protein>
    <recommendedName>
        <fullName evidence="3">Serine/threonine-protein kinase ATG1</fullName>
        <ecNumber evidence="2">2.7.11.1</ecNumber>
    </recommendedName>
    <alternativeName>
        <fullName evidence="11">Autophagy-related protein 1</fullName>
    </alternativeName>
    <alternativeName>
        <fullName evidence="4">Serine/threonine-protein kinase atg1</fullName>
    </alternativeName>
</protein>
<proteinExistence type="predicted"/>
<accession>A0A1L9Q2I7</accession>
<evidence type="ECO:0000256" key="7">
    <source>
        <dbReference type="ARBA" id="ARBA00022741"/>
    </source>
</evidence>
<name>A0A1L9Q2I7_ASPVE</name>
<dbReference type="EC" id="2.7.11.1" evidence="2"/>
<dbReference type="InterPro" id="IPR000719">
    <property type="entry name" value="Prot_kinase_dom"/>
</dbReference>
<dbReference type="GO" id="GO:0010506">
    <property type="term" value="P:regulation of autophagy"/>
    <property type="evidence" value="ECO:0007669"/>
    <property type="project" value="InterPro"/>
</dbReference>
<keyword evidence="6" id="KW-0808">Transferase</keyword>
<keyword evidence="5" id="KW-0723">Serine/threonine-protein kinase</keyword>
<dbReference type="PROSITE" id="PS50011">
    <property type="entry name" value="PROTEIN_KINASE_DOM"/>
    <property type="match status" value="1"/>
</dbReference>
<feature type="domain" description="Protein kinase" evidence="14">
    <location>
        <begin position="25"/>
        <end position="205"/>
    </location>
</feature>
<dbReference type="EMBL" id="KV878138">
    <property type="protein sequence ID" value="OJJ07936.1"/>
    <property type="molecule type" value="Genomic_DNA"/>
</dbReference>
<evidence type="ECO:0000256" key="10">
    <source>
        <dbReference type="ARBA" id="ARBA00023006"/>
    </source>
</evidence>
<evidence type="ECO:0000256" key="13">
    <source>
        <dbReference type="ARBA" id="ARBA00048679"/>
    </source>
</evidence>
<evidence type="ECO:0000256" key="1">
    <source>
        <dbReference type="ARBA" id="ARBA00004623"/>
    </source>
</evidence>
<keyword evidence="9" id="KW-0067">ATP-binding</keyword>
<evidence type="ECO:0000256" key="9">
    <source>
        <dbReference type="ARBA" id="ARBA00022840"/>
    </source>
</evidence>
<dbReference type="SMART" id="SM00220">
    <property type="entry name" value="S_TKc"/>
    <property type="match status" value="1"/>
</dbReference>
<evidence type="ECO:0000256" key="4">
    <source>
        <dbReference type="ARBA" id="ARBA00019599"/>
    </source>
</evidence>
<dbReference type="STRING" id="1036611.A0A1L9Q2I7"/>
<comment type="catalytic activity">
    <reaction evidence="13">
        <text>L-seryl-[protein] + ATP = O-phospho-L-seryl-[protein] + ADP + H(+)</text>
        <dbReference type="Rhea" id="RHEA:17989"/>
        <dbReference type="Rhea" id="RHEA-COMP:9863"/>
        <dbReference type="Rhea" id="RHEA-COMP:11604"/>
        <dbReference type="ChEBI" id="CHEBI:15378"/>
        <dbReference type="ChEBI" id="CHEBI:29999"/>
        <dbReference type="ChEBI" id="CHEBI:30616"/>
        <dbReference type="ChEBI" id="CHEBI:83421"/>
        <dbReference type="ChEBI" id="CHEBI:456216"/>
        <dbReference type="EC" id="2.7.11.1"/>
    </reaction>
</comment>
<dbReference type="InterPro" id="IPR045269">
    <property type="entry name" value="Atg1-like"/>
</dbReference>
<dbReference type="Proteomes" id="UP000184073">
    <property type="component" value="Unassembled WGS sequence"/>
</dbReference>
<keyword evidence="7" id="KW-0547">Nucleotide-binding</keyword>
<comment type="catalytic activity">
    <reaction evidence="12">
        <text>L-threonyl-[protein] + ATP = O-phospho-L-threonyl-[protein] + ADP + H(+)</text>
        <dbReference type="Rhea" id="RHEA:46608"/>
        <dbReference type="Rhea" id="RHEA-COMP:11060"/>
        <dbReference type="Rhea" id="RHEA-COMP:11605"/>
        <dbReference type="ChEBI" id="CHEBI:15378"/>
        <dbReference type="ChEBI" id="CHEBI:30013"/>
        <dbReference type="ChEBI" id="CHEBI:30616"/>
        <dbReference type="ChEBI" id="CHEBI:61977"/>
        <dbReference type="ChEBI" id="CHEBI:456216"/>
        <dbReference type="EC" id="2.7.11.1"/>
    </reaction>
</comment>
<evidence type="ECO:0000256" key="12">
    <source>
        <dbReference type="ARBA" id="ARBA00047899"/>
    </source>
</evidence>
<dbReference type="GO" id="GO:0005524">
    <property type="term" value="F:ATP binding"/>
    <property type="evidence" value="ECO:0007669"/>
    <property type="project" value="UniProtKB-KW"/>
</dbReference>
<dbReference type="SUPFAM" id="SSF56112">
    <property type="entry name" value="Protein kinase-like (PK-like)"/>
    <property type="match status" value="1"/>
</dbReference>